<dbReference type="Pfam" id="PF23961">
    <property type="entry name" value="Phage_tail_terminator_9"/>
    <property type="match status" value="1"/>
</dbReference>
<feature type="domain" description="Phage neck terminator protein gp12-like" evidence="1">
    <location>
        <begin position="11"/>
        <end position="165"/>
    </location>
</feature>
<evidence type="ECO:0000259" key="1">
    <source>
        <dbReference type="Pfam" id="PF23961"/>
    </source>
</evidence>
<reference evidence="2 3" key="1">
    <citation type="submission" date="2016-10" db="EMBL/GenBank/DDBJ databases">
        <authorList>
            <person name="de Groot N.N."/>
        </authorList>
    </citation>
    <scope>NUCLEOTIDE SEQUENCE [LARGE SCALE GENOMIC DNA]</scope>
    <source>
        <strain evidence="2 3">CGMCC 1.6134</strain>
    </source>
</reference>
<dbReference type="STRING" id="266892.SAMN04488054_13733"/>
<dbReference type="EMBL" id="FOTY01000037">
    <property type="protein sequence ID" value="SFM35779.1"/>
    <property type="molecule type" value="Genomic_DNA"/>
</dbReference>
<accession>A0A1I4Q6T6</accession>
<dbReference type="Proteomes" id="UP000199668">
    <property type="component" value="Unassembled WGS sequence"/>
</dbReference>
<sequence length="168" mass="19470">MQNDITPVRNTIVKVLHDFTGRPVIPLEEAVGYEEDSKPSYPFINYKITTPFTREGGYPNEEFIDGTDTLTKVQTTQPTLTVSFTVYSTDSMEAYSEALKASECFEWDHLDLRQQNIAVAEIFNVENRDTLIEGDYERRYGFDVQFRVTRQIERNIDYATDVTTQKEE</sequence>
<dbReference type="InterPro" id="IPR057087">
    <property type="entry name" value="Gp12-like"/>
</dbReference>
<evidence type="ECO:0000313" key="2">
    <source>
        <dbReference type="EMBL" id="SFM35779.1"/>
    </source>
</evidence>
<proteinExistence type="predicted"/>
<dbReference type="NCBIfam" id="NF047498">
    <property type="entry name" value="LIC_12616_fam"/>
    <property type="match status" value="1"/>
</dbReference>
<dbReference type="OrthoDB" id="2921463at2"/>
<keyword evidence="3" id="KW-1185">Reference proteome</keyword>
<dbReference type="AlphaFoldDB" id="A0A1I4Q6T6"/>
<dbReference type="RefSeq" id="WP_090928446.1">
    <property type="nucleotide sequence ID" value="NZ_FOTY01000037.1"/>
</dbReference>
<organism evidence="2 3">
    <name type="scientific">Salibacterium qingdaonense</name>
    <dbReference type="NCBI Taxonomy" id="266892"/>
    <lineage>
        <taxon>Bacteria</taxon>
        <taxon>Bacillati</taxon>
        <taxon>Bacillota</taxon>
        <taxon>Bacilli</taxon>
        <taxon>Bacillales</taxon>
        <taxon>Bacillaceae</taxon>
    </lineage>
</organism>
<gene>
    <name evidence="2" type="ORF">SAMN04488054_13733</name>
</gene>
<name>A0A1I4Q6T6_9BACI</name>
<protein>
    <recommendedName>
        <fullName evidence="1">Phage neck terminator protein gp12-like domain-containing protein</fullName>
    </recommendedName>
</protein>
<evidence type="ECO:0000313" key="3">
    <source>
        <dbReference type="Proteomes" id="UP000199668"/>
    </source>
</evidence>